<proteinExistence type="predicted"/>
<dbReference type="Proteomes" id="UP000242642">
    <property type="component" value="Unassembled WGS sequence"/>
</dbReference>
<protein>
    <recommendedName>
        <fullName evidence="3">Phage protein</fullName>
    </recommendedName>
</protein>
<evidence type="ECO:0008006" key="3">
    <source>
        <dbReference type="Google" id="ProtNLM"/>
    </source>
</evidence>
<organism evidence="1 2">
    <name type="scientific">Thorsellia anophelis DSM 18579</name>
    <dbReference type="NCBI Taxonomy" id="1123402"/>
    <lineage>
        <taxon>Bacteria</taxon>
        <taxon>Pseudomonadati</taxon>
        <taxon>Pseudomonadota</taxon>
        <taxon>Gammaproteobacteria</taxon>
        <taxon>Enterobacterales</taxon>
        <taxon>Thorselliaceae</taxon>
        <taxon>Thorsellia</taxon>
    </lineage>
</organism>
<gene>
    <name evidence="1" type="ORF">SAMN02583745_01886</name>
</gene>
<evidence type="ECO:0000313" key="2">
    <source>
        <dbReference type="Proteomes" id="UP000242642"/>
    </source>
</evidence>
<dbReference type="AlphaFoldDB" id="A0A1I0D7K7"/>
<reference evidence="2" key="1">
    <citation type="submission" date="2016-10" db="EMBL/GenBank/DDBJ databases">
        <authorList>
            <person name="Varghese N."/>
            <person name="Submissions S."/>
        </authorList>
    </citation>
    <scope>NUCLEOTIDE SEQUENCE [LARGE SCALE GENOMIC DNA]</scope>
    <source>
        <strain evidence="2">DSM 18579</strain>
    </source>
</reference>
<keyword evidence="2" id="KW-1185">Reference proteome</keyword>
<sequence>MDYSKAKQTAMRMISKNGITYQVVRGGGVEIVNGIEQPKEDETFEVKGVRFSYGPRQTQYPSELTSSLIQVGDVKLMCTADNEIRVGDFVIMDGKKWRVVSPNPFQPADIVIYYELQLRC</sequence>
<dbReference type="EMBL" id="FOHV01000014">
    <property type="protein sequence ID" value="SET28253.1"/>
    <property type="molecule type" value="Genomic_DNA"/>
</dbReference>
<name>A0A1I0D7K7_9GAMM</name>
<evidence type="ECO:0000313" key="1">
    <source>
        <dbReference type="EMBL" id="SET28253.1"/>
    </source>
</evidence>
<accession>A0A1I0D7K7</accession>
<dbReference type="RefSeq" id="WP_245711055.1">
    <property type="nucleotide sequence ID" value="NZ_FOHV01000014.1"/>
</dbReference>
<dbReference type="STRING" id="1123402.SAMN02583745_01886"/>